<dbReference type="Pfam" id="PF00057">
    <property type="entry name" value="Ldl_recept_a"/>
    <property type="match status" value="1"/>
</dbReference>
<sequence>MEDSFSAESNNKINSASMDKKNDPPAAKSEDELSVASISVQMVAAEDKLAKRILARKKHGKLKLKKKDKLLWNFQNKIILFTLILFILGVVTWTLLWLFIVQAENKDALYFVGLFRVANIEFLPEYRQKESKEFLSVAQNVQHVMNLVYTTSSFSKFYKQSTVSEVSNNNNGGLLIHFWIIFVVPQAKGQALCEDCVAAILKDSIQTSIINRTSVGSLQGLAVDMDSIVLSVSLQIEADNCITDSLTIYDSLMPIKHKILYRACEPADSLVSLVSTNNLMLVMFKAAQIKEQKEFRGYFEVITEEIVPEWNCNSSFAIQDNLLACDGVSDCENGKDEQNCTHSIPCTNHTFKCRNNICIRKQNAKCDGTVDCTDGSDESSCSCGSTKNSNPVSRIVGGTNTEEGEWPWQVSLHFVGAAYCGASVISKEWLVSAAHCFQGSKLADPRSWRAHLGMQTQGRAKFVSAVRRIIVHEYYNSRNYDYDIALLQLSKPWPDTMSHVIQPICIPPFSHKVRSGDKCWITGWGQKQEMDDEGSAILQKAEVEIVDQTLCHSTYGIITARMFCAGLMSGKRDGCKAPSPGYKLSLKIMIMQIQEKSPGSSKCDKDWLEIDGVRYCKALSENNRHKEYGYSVTINFHSDELVTHRGFYIEYKAFSHTDRCNPEQLNCGDGKCKHQYKTCKDDDSCEEDSDENNCGHLAKTLQEARVRIINRSVCNKLYDDLITARMLCAGNLNGGVDACQTQVLILVTPQLRSQSFGVLRILQNQNISLTPELLLTITAAETRRK</sequence>
<keyword evidence="13" id="KW-1185">Reference proteome</keyword>
<dbReference type="SUPFAM" id="SSF50494">
    <property type="entry name" value="Trypsin-like serine proteases"/>
    <property type="match status" value="2"/>
</dbReference>
<evidence type="ECO:0000256" key="8">
    <source>
        <dbReference type="SAM" id="MobiDB-lite"/>
    </source>
</evidence>
<dbReference type="EMBL" id="LSYS01008075">
    <property type="protein sequence ID" value="OPJ69450.1"/>
    <property type="molecule type" value="Genomic_DNA"/>
</dbReference>
<dbReference type="SUPFAM" id="SSF57424">
    <property type="entry name" value="LDL receptor-like module"/>
    <property type="match status" value="2"/>
</dbReference>
<feature type="disulfide bond" evidence="7">
    <location>
        <begin position="346"/>
        <end position="358"/>
    </location>
</feature>
<dbReference type="Pfam" id="PF01390">
    <property type="entry name" value="SEA"/>
    <property type="match status" value="1"/>
</dbReference>
<gene>
    <name evidence="12" type="primary">TMPRSS7</name>
    <name evidence="12" type="ORF">AV530_012500</name>
</gene>
<dbReference type="PRINTS" id="PR00261">
    <property type="entry name" value="LDLRECEPTOR"/>
</dbReference>
<comment type="subcellular location">
    <subcellularLocation>
        <location evidence="1">Membrane</location>
        <topology evidence="1">Single-pass type II membrane protein</topology>
    </subcellularLocation>
</comment>
<evidence type="ECO:0000256" key="1">
    <source>
        <dbReference type="ARBA" id="ARBA00004606"/>
    </source>
</evidence>
<dbReference type="FunFam" id="2.40.10.10:FF:000007">
    <property type="entry name" value="Transmembrane serine protease 7"/>
    <property type="match status" value="1"/>
</dbReference>
<evidence type="ECO:0000259" key="11">
    <source>
        <dbReference type="PROSITE" id="PS50240"/>
    </source>
</evidence>
<feature type="domain" description="Peptidase S1" evidence="11">
    <location>
        <begin position="395"/>
        <end position="624"/>
    </location>
</feature>
<dbReference type="InterPro" id="IPR001254">
    <property type="entry name" value="Trypsin_dom"/>
</dbReference>
<evidence type="ECO:0000256" key="7">
    <source>
        <dbReference type="PROSITE-ProRule" id="PRU00124"/>
    </source>
</evidence>
<dbReference type="GO" id="GO:0016020">
    <property type="term" value="C:membrane"/>
    <property type="evidence" value="ECO:0007669"/>
    <property type="project" value="UniProtKB-SubCell"/>
</dbReference>
<comment type="caution">
    <text evidence="12">The sequence shown here is derived from an EMBL/GenBank/DDBJ whole genome shotgun (WGS) entry which is preliminary data.</text>
</comment>
<dbReference type="SMART" id="SM00192">
    <property type="entry name" value="LDLa"/>
    <property type="match status" value="3"/>
</dbReference>
<proteinExistence type="predicted"/>
<accession>A0A1V4JBH7</accession>
<dbReference type="PROSITE" id="PS00134">
    <property type="entry name" value="TRYPSIN_HIS"/>
    <property type="match status" value="1"/>
</dbReference>
<evidence type="ECO:0000313" key="13">
    <source>
        <dbReference type="Proteomes" id="UP000190648"/>
    </source>
</evidence>
<dbReference type="PROSITE" id="PS50024">
    <property type="entry name" value="SEA"/>
    <property type="match status" value="1"/>
</dbReference>
<dbReference type="PROSITE" id="PS50068">
    <property type="entry name" value="LDLRA_2"/>
    <property type="match status" value="2"/>
</dbReference>
<keyword evidence="4 9" id="KW-1133">Transmembrane helix</keyword>
<feature type="domain" description="SEA" evidence="10">
    <location>
        <begin position="107"/>
        <end position="235"/>
    </location>
</feature>
<dbReference type="Gene3D" id="2.60.120.290">
    <property type="entry name" value="Spermadhesin, CUB domain"/>
    <property type="match status" value="1"/>
</dbReference>
<evidence type="ECO:0000313" key="12">
    <source>
        <dbReference type="EMBL" id="OPJ69450.1"/>
    </source>
</evidence>
<evidence type="ECO:0000256" key="2">
    <source>
        <dbReference type="ARBA" id="ARBA00022692"/>
    </source>
</evidence>
<keyword evidence="6 7" id="KW-1015">Disulfide bond</keyword>
<name>A0A1V4JBH7_PATFA</name>
<evidence type="ECO:0000256" key="5">
    <source>
        <dbReference type="ARBA" id="ARBA00023136"/>
    </source>
</evidence>
<feature type="region of interest" description="Disordered" evidence="8">
    <location>
        <begin position="1"/>
        <end position="32"/>
    </location>
</feature>
<dbReference type="FunFam" id="4.10.400.10:FF:000109">
    <property type="entry name" value="Transmembrane serine protease 7"/>
    <property type="match status" value="1"/>
</dbReference>
<dbReference type="OrthoDB" id="414661at2759"/>
<dbReference type="InterPro" id="IPR043504">
    <property type="entry name" value="Peptidase_S1_PA_chymotrypsin"/>
</dbReference>
<dbReference type="GO" id="GO:0004252">
    <property type="term" value="F:serine-type endopeptidase activity"/>
    <property type="evidence" value="ECO:0007669"/>
    <property type="project" value="InterPro"/>
</dbReference>
<feature type="compositionally biased region" description="Polar residues" evidence="8">
    <location>
        <begin position="1"/>
        <end position="17"/>
    </location>
</feature>
<dbReference type="SUPFAM" id="SSF82671">
    <property type="entry name" value="SEA domain"/>
    <property type="match status" value="1"/>
</dbReference>
<dbReference type="InterPro" id="IPR036364">
    <property type="entry name" value="SEA_dom_sf"/>
</dbReference>
<evidence type="ECO:0000256" key="6">
    <source>
        <dbReference type="ARBA" id="ARBA00023157"/>
    </source>
</evidence>
<dbReference type="GO" id="GO:0006508">
    <property type="term" value="P:proteolysis"/>
    <property type="evidence" value="ECO:0007669"/>
    <property type="project" value="UniProtKB-KW"/>
</dbReference>
<dbReference type="InterPro" id="IPR036055">
    <property type="entry name" value="LDL_receptor-like_sf"/>
</dbReference>
<dbReference type="PROSITE" id="PS50240">
    <property type="entry name" value="TRYPSIN_DOM"/>
    <property type="match status" value="1"/>
</dbReference>
<organism evidence="12 13">
    <name type="scientific">Patagioenas fasciata monilis</name>
    <dbReference type="NCBI Taxonomy" id="372326"/>
    <lineage>
        <taxon>Eukaryota</taxon>
        <taxon>Metazoa</taxon>
        <taxon>Chordata</taxon>
        <taxon>Craniata</taxon>
        <taxon>Vertebrata</taxon>
        <taxon>Euteleostomi</taxon>
        <taxon>Archelosauria</taxon>
        <taxon>Archosauria</taxon>
        <taxon>Dinosauria</taxon>
        <taxon>Saurischia</taxon>
        <taxon>Theropoda</taxon>
        <taxon>Coelurosauria</taxon>
        <taxon>Aves</taxon>
        <taxon>Neognathae</taxon>
        <taxon>Neoaves</taxon>
        <taxon>Columbimorphae</taxon>
        <taxon>Columbiformes</taxon>
        <taxon>Columbidae</taxon>
        <taxon>Patagioenas</taxon>
    </lineage>
</organism>
<dbReference type="Gene3D" id="4.10.400.10">
    <property type="entry name" value="Low-density Lipoprotein Receptor"/>
    <property type="match status" value="1"/>
</dbReference>
<dbReference type="Gene3D" id="3.30.70.960">
    <property type="entry name" value="SEA domain"/>
    <property type="match status" value="1"/>
</dbReference>
<feature type="disulfide bond" evidence="7">
    <location>
        <begin position="679"/>
        <end position="694"/>
    </location>
</feature>
<keyword evidence="3" id="KW-0735">Signal-anchor</keyword>
<keyword evidence="5 9" id="KW-0472">Membrane</keyword>
<reference evidence="12 13" key="1">
    <citation type="submission" date="2016-02" db="EMBL/GenBank/DDBJ databases">
        <title>Band-tailed pigeon sequencing and assembly.</title>
        <authorList>
            <person name="Soares A.E."/>
            <person name="Novak B.J."/>
            <person name="Rice E.S."/>
            <person name="O'Connell B."/>
            <person name="Chang D."/>
            <person name="Weber S."/>
            <person name="Shapiro B."/>
        </authorList>
    </citation>
    <scope>NUCLEOTIDE SEQUENCE [LARGE SCALE GENOMIC DNA]</scope>
    <source>
        <strain evidence="12">BTP2013</strain>
        <tissue evidence="12">Blood</tissue>
    </source>
</reference>
<evidence type="ECO:0000256" key="4">
    <source>
        <dbReference type="ARBA" id="ARBA00022989"/>
    </source>
</evidence>
<dbReference type="InterPro" id="IPR009003">
    <property type="entry name" value="Peptidase_S1_PA"/>
</dbReference>
<dbReference type="PANTHER" id="PTHR24252">
    <property type="entry name" value="ACROSIN-RELATED"/>
    <property type="match status" value="1"/>
</dbReference>
<dbReference type="CDD" id="cd00190">
    <property type="entry name" value="Tryp_SPc"/>
    <property type="match status" value="1"/>
</dbReference>
<keyword evidence="2 9" id="KW-0812">Transmembrane</keyword>
<evidence type="ECO:0000256" key="9">
    <source>
        <dbReference type="SAM" id="Phobius"/>
    </source>
</evidence>
<dbReference type="Pfam" id="PF00089">
    <property type="entry name" value="Trypsin"/>
    <property type="match status" value="2"/>
</dbReference>
<dbReference type="InterPro" id="IPR002172">
    <property type="entry name" value="LDrepeatLR_classA_rpt"/>
</dbReference>
<evidence type="ECO:0000256" key="3">
    <source>
        <dbReference type="ARBA" id="ARBA00022968"/>
    </source>
</evidence>
<dbReference type="STRING" id="372326.A0A1V4JBH7"/>
<comment type="caution">
    <text evidence="7">Lacks conserved residue(s) required for the propagation of feature annotation.</text>
</comment>
<dbReference type="InterPro" id="IPR035914">
    <property type="entry name" value="Sperma_CUB_dom_sf"/>
</dbReference>
<dbReference type="PANTHER" id="PTHR24252:SF12">
    <property type="entry name" value="TRANSMEMBRANE SERINE PROTEASE 7"/>
    <property type="match status" value="1"/>
</dbReference>
<dbReference type="InterPro" id="IPR000082">
    <property type="entry name" value="SEA_dom"/>
</dbReference>
<keyword evidence="12" id="KW-0378">Hydrolase</keyword>
<dbReference type="InterPro" id="IPR018114">
    <property type="entry name" value="TRYPSIN_HIS"/>
</dbReference>
<dbReference type="Gene3D" id="2.40.10.10">
    <property type="entry name" value="Trypsin-like serine proteases"/>
    <property type="match status" value="3"/>
</dbReference>
<feature type="disulfide bond" evidence="7">
    <location>
        <begin position="660"/>
        <end position="672"/>
    </location>
</feature>
<protein>
    <submittedName>
        <fullName evidence="12">Transmembrane protease serine 7 isoform A</fullName>
    </submittedName>
</protein>
<dbReference type="Proteomes" id="UP000190648">
    <property type="component" value="Unassembled WGS sequence"/>
</dbReference>
<dbReference type="AlphaFoldDB" id="A0A1V4JBH7"/>
<feature type="disulfide bond" evidence="7">
    <location>
        <begin position="667"/>
        <end position="685"/>
    </location>
</feature>
<dbReference type="SMART" id="SM00020">
    <property type="entry name" value="Tryp_SPc"/>
    <property type="match status" value="1"/>
</dbReference>
<dbReference type="SUPFAM" id="SSF49854">
    <property type="entry name" value="Spermadhesin, CUB domain"/>
    <property type="match status" value="2"/>
</dbReference>
<feature type="transmembrane region" description="Helical" evidence="9">
    <location>
        <begin position="78"/>
        <end position="100"/>
    </location>
</feature>
<feature type="disulfide bond" evidence="7">
    <location>
        <begin position="366"/>
        <end position="381"/>
    </location>
</feature>
<evidence type="ECO:0000259" key="10">
    <source>
        <dbReference type="PROSITE" id="PS50024"/>
    </source>
</evidence>
<keyword evidence="12" id="KW-0645">Protease</keyword>
<dbReference type="CDD" id="cd00112">
    <property type="entry name" value="LDLa"/>
    <property type="match status" value="2"/>
</dbReference>
<feature type="compositionally biased region" description="Basic and acidic residues" evidence="8">
    <location>
        <begin position="18"/>
        <end position="31"/>
    </location>
</feature>